<keyword evidence="1" id="KW-0472">Membrane</keyword>
<dbReference type="EMBL" id="PJZF01000003">
    <property type="protein sequence ID" value="PLR40731.1"/>
    <property type="molecule type" value="Genomic_DNA"/>
</dbReference>
<feature type="transmembrane region" description="Helical" evidence="1">
    <location>
        <begin position="6"/>
        <end position="24"/>
    </location>
</feature>
<protein>
    <submittedName>
        <fullName evidence="2">Uncharacterized protein</fullName>
    </submittedName>
</protein>
<comment type="caution">
    <text evidence="2">The sequence shown here is derived from an EMBL/GenBank/DDBJ whole genome shotgun (WGS) entry which is preliminary data.</text>
</comment>
<dbReference type="AlphaFoldDB" id="A0A2N5EDY9"/>
<dbReference type="OrthoDB" id="6520400at2"/>
<dbReference type="Proteomes" id="UP000234240">
    <property type="component" value="Unassembled WGS sequence"/>
</dbReference>
<dbReference type="InterPro" id="IPR057700">
    <property type="entry name" value="DUF7940"/>
</dbReference>
<evidence type="ECO:0000256" key="1">
    <source>
        <dbReference type="SAM" id="Phobius"/>
    </source>
</evidence>
<evidence type="ECO:0000313" key="2">
    <source>
        <dbReference type="EMBL" id="PLR40731.1"/>
    </source>
</evidence>
<keyword evidence="1" id="KW-1133">Transmembrane helix</keyword>
<feature type="transmembrane region" description="Helical" evidence="1">
    <location>
        <begin position="36"/>
        <end position="57"/>
    </location>
</feature>
<dbReference type="RefSeq" id="WP_101815144.1">
    <property type="nucleotide sequence ID" value="NZ_PJZF01000003.1"/>
</dbReference>
<organism evidence="2 3">
    <name type="scientific">Chimaeribacter californicus</name>
    <dbReference type="NCBI Taxonomy" id="2060067"/>
    <lineage>
        <taxon>Bacteria</taxon>
        <taxon>Pseudomonadati</taxon>
        <taxon>Pseudomonadota</taxon>
        <taxon>Gammaproteobacteria</taxon>
        <taxon>Enterobacterales</taxon>
        <taxon>Yersiniaceae</taxon>
        <taxon>Chimaeribacter</taxon>
    </lineage>
</organism>
<proteinExistence type="predicted"/>
<name>A0A2N5EDY9_9GAMM</name>
<evidence type="ECO:0000313" key="3">
    <source>
        <dbReference type="Proteomes" id="UP000234240"/>
    </source>
</evidence>
<dbReference type="Pfam" id="PF25612">
    <property type="entry name" value="DUF7940"/>
    <property type="match status" value="1"/>
</dbReference>
<reference evidence="2 3" key="1">
    <citation type="submission" date="2017-12" db="EMBL/GenBank/DDBJ databases">
        <title>Characterization of six clinical isolates of Enterochimera gen. nov., a novel genus of the Yersiniaciae family and the three species Enterochimera arupensis sp. nov., Enterochimera coloradensis sp. nov, and Enterochimera californica sp. nov.</title>
        <authorList>
            <person name="Rossi A."/>
            <person name="Fisher M."/>
        </authorList>
    </citation>
    <scope>NUCLEOTIDE SEQUENCE [LARGE SCALE GENOMIC DNA]</scope>
    <source>
        <strain evidence="3">2015-Iso6</strain>
    </source>
</reference>
<accession>A0A2N5EDY9</accession>
<keyword evidence="3" id="KW-1185">Reference proteome</keyword>
<sequence length="114" mass="12735">MTFLIWLLIVLAIIIGVLLIRKYTNLEFVAHAKLLFKAWSVWLGSAGAALSAAMQLIPDAALTGWNMLPPDIKSFLPPNYLSIIGSFLMVMAVLAQFIRQRKLLNQKQQLDAQP</sequence>
<gene>
    <name evidence="2" type="ORF">CYR55_05475</name>
</gene>
<keyword evidence="1" id="KW-0812">Transmembrane</keyword>
<feature type="transmembrane region" description="Helical" evidence="1">
    <location>
        <begin position="77"/>
        <end position="98"/>
    </location>
</feature>